<feature type="transmembrane region" description="Helical" evidence="1">
    <location>
        <begin position="168"/>
        <end position="188"/>
    </location>
</feature>
<dbReference type="eggNOG" id="ENOG502ZCWW">
    <property type="taxonomic scope" value="Bacteria"/>
</dbReference>
<gene>
    <name evidence="2" type="ORF">JCM16418_1936</name>
</gene>
<evidence type="ECO:0000256" key="1">
    <source>
        <dbReference type="SAM" id="Phobius"/>
    </source>
</evidence>
<name>W7YJP2_9BACL</name>
<feature type="transmembrane region" description="Helical" evidence="1">
    <location>
        <begin position="114"/>
        <end position="133"/>
    </location>
</feature>
<organism evidence="2 3">
    <name type="scientific">Paenibacillus pini JCM 16418</name>
    <dbReference type="NCBI Taxonomy" id="1236976"/>
    <lineage>
        <taxon>Bacteria</taxon>
        <taxon>Bacillati</taxon>
        <taxon>Bacillota</taxon>
        <taxon>Bacilli</taxon>
        <taxon>Bacillales</taxon>
        <taxon>Paenibacillaceae</taxon>
        <taxon>Paenibacillus</taxon>
    </lineage>
</organism>
<evidence type="ECO:0000313" key="3">
    <source>
        <dbReference type="Proteomes" id="UP000019364"/>
    </source>
</evidence>
<keyword evidence="1" id="KW-0812">Transmembrane</keyword>
<dbReference type="AlphaFoldDB" id="W7YJP2"/>
<dbReference type="OrthoDB" id="2612064at2"/>
<feature type="transmembrane region" description="Helical" evidence="1">
    <location>
        <begin position="194"/>
        <end position="215"/>
    </location>
</feature>
<feature type="transmembrane region" description="Helical" evidence="1">
    <location>
        <begin position="28"/>
        <end position="45"/>
    </location>
</feature>
<feature type="transmembrane region" description="Helical" evidence="1">
    <location>
        <begin position="51"/>
        <end position="73"/>
    </location>
</feature>
<dbReference type="RefSeq" id="WP_036647704.1">
    <property type="nucleotide sequence ID" value="NZ_BAVZ01000004.1"/>
</dbReference>
<sequence>MNGLNTQSKRDSLLEEAVYPLRLIRSQTVSLLILPNLLLLVMAFADPYVELWAWMLLVPLVIMDIMGVIIILFPARMQIFHLLFLGALGVLASSAFLAAANKLAYATLGVTSDWFMIATVLGYIVVFVCLYMIHRTLQRIGKYHQSDVDLNMGTEEPEPTKLKKARSYILVGSGAGILLGSVLIKWVGGYSIKVVLIIVFLLLLSLCYMLITSNLSKYMELKRNMHNVK</sequence>
<evidence type="ECO:0000313" key="2">
    <source>
        <dbReference type="EMBL" id="GAF07903.1"/>
    </source>
</evidence>
<feature type="transmembrane region" description="Helical" evidence="1">
    <location>
        <begin position="80"/>
        <end position="99"/>
    </location>
</feature>
<accession>W7YJP2</accession>
<reference evidence="2 3" key="1">
    <citation type="journal article" date="2014" name="Genome Announc.">
        <title>Draft Genome Sequence of Paenibacillus pini JCM 16418T, Isolated from the Rhizosphere of Pine Tree.</title>
        <authorList>
            <person name="Yuki M."/>
            <person name="Oshima K."/>
            <person name="Suda W."/>
            <person name="Oshida Y."/>
            <person name="Kitamura K."/>
            <person name="Iida Y."/>
            <person name="Hattori M."/>
            <person name="Ohkuma M."/>
        </authorList>
    </citation>
    <scope>NUCLEOTIDE SEQUENCE [LARGE SCALE GENOMIC DNA]</scope>
    <source>
        <strain evidence="2 3">JCM 16418</strain>
    </source>
</reference>
<keyword evidence="1" id="KW-0472">Membrane</keyword>
<proteinExistence type="predicted"/>
<protein>
    <submittedName>
        <fullName evidence="2">Uncharacterized protein</fullName>
    </submittedName>
</protein>
<dbReference type="EMBL" id="BAVZ01000004">
    <property type="protein sequence ID" value="GAF07903.1"/>
    <property type="molecule type" value="Genomic_DNA"/>
</dbReference>
<keyword evidence="3" id="KW-1185">Reference proteome</keyword>
<comment type="caution">
    <text evidence="2">The sequence shown here is derived from an EMBL/GenBank/DDBJ whole genome shotgun (WGS) entry which is preliminary data.</text>
</comment>
<dbReference type="Proteomes" id="UP000019364">
    <property type="component" value="Unassembled WGS sequence"/>
</dbReference>
<keyword evidence="1" id="KW-1133">Transmembrane helix</keyword>
<dbReference type="STRING" id="1236976.JCM16418_1936"/>